<keyword evidence="3 6" id="KW-0713">Self-incompatibility</keyword>
<name>A0AAV0IIV9_9ROSI</name>
<comment type="subcellular location">
    <subcellularLocation>
        <location evidence="1 6">Secreted</location>
    </subcellularLocation>
</comment>
<accession>A0AAV0IIV9</accession>
<dbReference type="PANTHER" id="PTHR31232">
    <property type="match status" value="1"/>
</dbReference>
<dbReference type="Pfam" id="PF05938">
    <property type="entry name" value="Self-incomp_S1"/>
    <property type="match status" value="1"/>
</dbReference>
<sequence>MSSTHRCTIKTGEERPLNSNNGLCRKQHVRWDGSECALSIQIKDDDIGDQALDVGSNISWRFENEGFGSTLFWCDLAANDHKRLSFDAYNGAATKLRDMNNVRWFVKDDGVYLLNRYGNGIQEKYLGGNWH</sequence>
<keyword evidence="5" id="KW-0732">Signal</keyword>
<evidence type="ECO:0000256" key="2">
    <source>
        <dbReference type="ARBA" id="ARBA00005581"/>
    </source>
</evidence>
<comment type="caution">
    <text evidence="7">The sequence shown here is derived from an EMBL/GenBank/DDBJ whole genome shotgun (WGS) entry which is preliminary data.</text>
</comment>
<comment type="similarity">
    <text evidence="2 6">Belongs to the plant self-incompatibility (S1) protein family.</text>
</comment>
<evidence type="ECO:0000256" key="4">
    <source>
        <dbReference type="ARBA" id="ARBA00022525"/>
    </source>
</evidence>
<reference evidence="7" key="1">
    <citation type="submission" date="2022-08" db="EMBL/GenBank/DDBJ databases">
        <authorList>
            <person name="Gutierrez-Valencia J."/>
        </authorList>
    </citation>
    <scope>NUCLEOTIDE SEQUENCE</scope>
</reference>
<dbReference type="GO" id="GO:0060320">
    <property type="term" value="P:rejection of self pollen"/>
    <property type="evidence" value="ECO:0007669"/>
    <property type="project" value="UniProtKB-KW"/>
</dbReference>
<dbReference type="AlphaFoldDB" id="A0AAV0IIV9"/>
<keyword evidence="4 6" id="KW-0964">Secreted</keyword>
<keyword evidence="8" id="KW-1185">Reference proteome</keyword>
<protein>
    <recommendedName>
        <fullName evidence="6">S-protein homolog</fullName>
    </recommendedName>
</protein>
<evidence type="ECO:0000256" key="5">
    <source>
        <dbReference type="ARBA" id="ARBA00022729"/>
    </source>
</evidence>
<evidence type="ECO:0000256" key="6">
    <source>
        <dbReference type="RuleBase" id="RU367044"/>
    </source>
</evidence>
<evidence type="ECO:0000256" key="1">
    <source>
        <dbReference type="ARBA" id="ARBA00004613"/>
    </source>
</evidence>
<dbReference type="PANTHER" id="PTHR31232:SF18">
    <property type="entry name" value="S-PROTEIN HOMOLOG"/>
    <property type="match status" value="1"/>
</dbReference>
<gene>
    <name evidence="7" type="ORF">LITE_LOCUS9227</name>
</gene>
<proteinExistence type="inferred from homology"/>
<dbReference type="Proteomes" id="UP001154282">
    <property type="component" value="Unassembled WGS sequence"/>
</dbReference>
<evidence type="ECO:0000313" key="7">
    <source>
        <dbReference type="EMBL" id="CAI0396654.1"/>
    </source>
</evidence>
<evidence type="ECO:0000256" key="3">
    <source>
        <dbReference type="ARBA" id="ARBA00022471"/>
    </source>
</evidence>
<evidence type="ECO:0000313" key="8">
    <source>
        <dbReference type="Proteomes" id="UP001154282"/>
    </source>
</evidence>
<organism evidence="7 8">
    <name type="scientific">Linum tenue</name>
    <dbReference type="NCBI Taxonomy" id="586396"/>
    <lineage>
        <taxon>Eukaryota</taxon>
        <taxon>Viridiplantae</taxon>
        <taxon>Streptophyta</taxon>
        <taxon>Embryophyta</taxon>
        <taxon>Tracheophyta</taxon>
        <taxon>Spermatophyta</taxon>
        <taxon>Magnoliopsida</taxon>
        <taxon>eudicotyledons</taxon>
        <taxon>Gunneridae</taxon>
        <taxon>Pentapetalae</taxon>
        <taxon>rosids</taxon>
        <taxon>fabids</taxon>
        <taxon>Malpighiales</taxon>
        <taxon>Linaceae</taxon>
        <taxon>Linum</taxon>
    </lineage>
</organism>
<dbReference type="GO" id="GO:0005576">
    <property type="term" value="C:extracellular region"/>
    <property type="evidence" value="ECO:0007669"/>
    <property type="project" value="UniProtKB-SubCell"/>
</dbReference>
<dbReference type="EMBL" id="CAMGYJ010000003">
    <property type="protein sequence ID" value="CAI0396654.1"/>
    <property type="molecule type" value="Genomic_DNA"/>
</dbReference>
<dbReference type="InterPro" id="IPR010264">
    <property type="entry name" value="Self-incomp_S1"/>
</dbReference>